<sequence length="370" mass="40169">MSTLGVISRVSDAPLAMSVPQTEVSIPAGPRPPRAPRSSRRRGRGSANREGQQQQRPTSGVEGQATTQTQLPPPQSQPAPVSQQPNYQNDTSRSRKGIREGRGRRNRGNAPPRGQGQNGGQESQETRPPVRTRGMRARGFEAQLSQHGPASDDGAGHLNDHALRADVPDFVPGMPSASAGQPSGQSNKGKGKSRAPPPPKVTTKSTADDLATRIHEDISHNLDARILIMKMDGVVVRSVVTYFHVENIHVLSHVMKACVAVVKFTLRAVVIAASYKQKCCAALRTIKKTVESFGKMVRRTNGPAALVVEILAVVHSIVAYIHVRKTATHKIHTLPTARGHQMSLTVALAVKRRYLKFQDTHLGYLAKIRF</sequence>
<organism evidence="2 3">
    <name type="scientific">Penicillium canescens</name>
    <dbReference type="NCBI Taxonomy" id="5083"/>
    <lineage>
        <taxon>Eukaryota</taxon>
        <taxon>Fungi</taxon>
        <taxon>Dikarya</taxon>
        <taxon>Ascomycota</taxon>
        <taxon>Pezizomycotina</taxon>
        <taxon>Eurotiomycetes</taxon>
        <taxon>Eurotiomycetidae</taxon>
        <taxon>Eurotiales</taxon>
        <taxon>Aspergillaceae</taxon>
        <taxon>Penicillium</taxon>
    </lineage>
</organism>
<dbReference type="AlphaFoldDB" id="A0AAD6NE23"/>
<evidence type="ECO:0000313" key="2">
    <source>
        <dbReference type="EMBL" id="KAJ6057613.1"/>
    </source>
</evidence>
<reference evidence="2" key="1">
    <citation type="journal article" date="2023" name="IMA Fungus">
        <title>Comparative genomic study of the Penicillium genus elucidates a diverse pangenome and 15 lateral gene transfer events.</title>
        <authorList>
            <person name="Petersen C."/>
            <person name="Sorensen T."/>
            <person name="Nielsen M.R."/>
            <person name="Sondergaard T.E."/>
            <person name="Sorensen J.L."/>
            <person name="Fitzpatrick D.A."/>
            <person name="Frisvad J.C."/>
            <person name="Nielsen K.L."/>
        </authorList>
    </citation>
    <scope>NUCLEOTIDE SEQUENCE</scope>
    <source>
        <strain evidence="2">IBT 15450</strain>
    </source>
</reference>
<evidence type="ECO:0000313" key="3">
    <source>
        <dbReference type="Proteomes" id="UP001219568"/>
    </source>
</evidence>
<feature type="compositionally biased region" description="Polar residues" evidence="1">
    <location>
        <begin position="49"/>
        <end position="58"/>
    </location>
</feature>
<dbReference type="EMBL" id="JAQJZL010000001">
    <property type="protein sequence ID" value="KAJ6057613.1"/>
    <property type="molecule type" value="Genomic_DNA"/>
</dbReference>
<comment type="caution">
    <text evidence="2">The sequence shown here is derived from an EMBL/GenBank/DDBJ whole genome shotgun (WGS) entry which is preliminary data.</text>
</comment>
<feature type="region of interest" description="Disordered" evidence="1">
    <location>
        <begin position="166"/>
        <end position="208"/>
    </location>
</feature>
<evidence type="ECO:0000256" key="1">
    <source>
        <dbReference type="SAM" id="MobiDB-lite"/>
    </source>
</evidence>
<feature type="region of interest" description="Disordered" evidence="1">
    <location>
        <begin position="1"/>
        <end position="130"/>
    </location>
</feature>
<dbReference type="Proteomes" id="UP001219568">
    <property type="component" value="Unassembled WGS sequence"/>
</dbReference>
<feature type="compositionally biased region" description="Polar residues" evidence="1">
    <location>
        <begin position="178"/>
        <end position="188"/>
    </location>
</feature>
<protein>
    <submittedName>
        <fullName evidence="2">Zinc finger NF-X1-type</fullName>
    </submittedName>
</protein>
<gene>
    <name evidence="2" type="ORF">N7460_000887</name>
</gene>
<accession>A0AAD6NE23</accession>
<feature type="compositionally biased region" description="Low complexity" evidence="1">
    <location>
        <begin position="108"/>
        <end position="123"/>
    </location>
</feature>
<name>A0AAD6NE23_PENCN</name>
<keyword evidence="3" id="KW-1185">Reference proteome</keyword>
<proteinExistence type="predicted"/>
<reference evidence="2" key="2">
    <citation type="submission" date="2023-01" db="EMBL/GenBank/DDBJ databases">
        <authorList>
            <person name="Petersen C."/>
        </authorList>
    </citation>
    <scope>NUCLEOTIDE SEQUENCE</scope>
    <source>
        <strain evidence="2">IBT 15450</strain>
    </source>
</reference>